<dbReference type="InterPro" id="IPR010195">
    <property type="entry name" value="Uncharacterised_peroxidase-rel"/>
</dbReference>
<protein>
    <submittedName>
        <fullName evidence="2">Alkylhydroperoxidase</fullName>
    </submittedName>
</protein>
<comment type="caution">
    <text evidence="2">The sequence shown here is derived from an EMBL/GenBank/DDBJ whole genome shotgun (WGS) entry which is preliminary data.</text>
</comment>
<keyword evidence="3" id="KW-1185">Reference proteome</keyword>
<dbReference type="Gene3D" id="1.20.1290.10">
    <property type="entry name" value="AhpD-like"/>
    <property type="match status" value="1"/>
</dbReference>
<gene>
    <name evidence="2" type="ORF">EEJ42_23320</name>
</gene>
<dbReference type="PANTHER" id="PTHR35446">
    <property type="entry name" value="SI:CH211-175M2.5"/>
    <property type="match status" value="1"/>
</dbReference>
<dbReference type="GO" id="GO:0051920">
    <property type="term" value="F:peroxiredoxin activity"/>
    <property type="evidence" value="ECO:0007669"/>
    <property type="project" value="InterPro"/>
</dbReference>
<accession>A0A3M8VWB4</accession>
<name>A0A3M8VWB4_9ACTN</name>
<dbReference type="Proteomes" id="UP000275401">
    <property type="component" value="Unassembled WGS sequence"/>
</dbReference>
<dbReference type="AlphaFoldDB" id="A0A3M8VWB4"/>
<organism evidence="2 3">
    <name type="scientific">Streptomyces botrytidirepellens</name>
    <dbReference type="NCBI Taxonomy" id="2486417"/>
    <lineage>
        <taxon>Bacteria</taxon>
        <taxon>Bacillati</taxon>
        <taxon>Actinomycetota</taxon>
        <taxon>Actinomycetes</taxon>
        <taxon>Kitasatosporales</taxon>
        <taxon>Streptomycetaceae</taxon>
        <taxon>Streptomyces</taxon>
    </lineage>
</organism>
<dbReference type="NCBIfam" id="TIGR00778">
    <property type="entry name" value="ahpD_dom"/>
    <property type="match status" value="1"/>
</dbReference>
<dbReference type="InterPro" id="IPR004675">
    <property type="entry name" value="AhpD_core"/>
</dbReference>
<dbReference type="PANTHER" id="PTHR35446:SF2">
    <property type="entry name" value="CARBOXYMUCONOLACTONE DECARBOXYLASE-LIKE DOMAIN-CONTAINING PROTEIN"/>
    <property type="match status" value="1"/>
</dbReference>
<evidence type="ECO:0000313" key="3">
    <source>
        <dbReference type="Proteomes" id="UP000275401"/>
    </source>
</evidence>
<dbReference type="InterPro" id="IPR003779">
    <property type="entry name" value="CMD-like"/>
</dbReference>
<evidence type="ECO:0000313" key="2">
    <source>
        <dbReference type="EMBL" id="RNG20721.1"/>
    </source>
</evidence>
<proteinExistence type="predicted"/>
<evidence type="ECO:0000259" key="1">
    <source>
        <dbReference type="Pfam" id="PF02627"/>
    </source>
</evidence>
<keyword evidence="2" id="KW-0560">Oxidoreductase</keyword>
<dbReference type="Pfam" id="PF02627">
    <property type="entry name" value="CMD"/>
    <property type="match status" value="1"/>
</dbReference>
<feature type="domain" description="Carboxymuconolactone decarboxylase-like" evidence="1">
    <location>
        <begin position="61"/>
        <end position="115"/>
    </location>
</feature>
<dbReference type="SUPFAM" id="SSF69118">
    <property type="entry name" value="AhpD-like"/>
    <property type="match status" value="1"/>
</dbReference>
<keyword evidence="2" id="KW-0575">Peroxidase</keyword>
<dbReference type="EMBL" id="RIBZ01000283">
    <property type="protein sequence ID" value="RNG20721.1"/>
    <property type="molecule type" value="Genomic_DNA"/>
</dbReference>
<reference evidence="2 3" key="1">
    <citation type="submission" date="2018-11" db="EMBL/GenBank/DDBJ databases">
        <title>The Potential of Streptomyces as Biocontrol Agents against the Tomato grey mould, Botrytis cinerea (Gray mold) Frontiers in Microbiology.</title>
        <authorList>
            <person name="Li D."/>
        </authorList>
    </citation>
    <scope>NUCLEOTIDE SEQUENCE [LARGE SCALE GENOMIC DNA]</scope>
    <source>
        <strain evidence="2 3">NEAU-LD23</strain>
    </source>
</reference>
<dbReference type="NCBIfam" id="TIGR01926">
    <property type="entry name" value="peroxid_rel"/>
    <property type="match status" value="1"/>
</dbReference>
<sequence length="200" mass="21913">MAGEGRPFTLDALKWDAWVETVDVDRATPEQLAVLEESLPTAKTSPYYLALVHDVTALRERSRLYNAIMYATRGLDRRDREIAALAVSHVNGCVYCASVHARRFAQLAKDAGPARALLDAGPGADLGTARRRAVADFAVRLTREPNQPLDLAGLRTDAGLDDTEILDLVHVVAVFAWANRLMLTLGEPRSPRSTTEEHPA</sequence>
<dbReference type="InterPro" id="IPR029032">
    <property type="entry name" value="AhpD-like"/>
</dbReference>